<comment type="caution">
    <text evidence="8">The sequence shown here is derived from an EMBL/GenBank/DDBJ whole genome shotgun (WGS) entry which is preliminary data.</text>
</comment>
<feature type="domain" description="C2H2-type" evidence="7">
    <location>
        <begin position="106"/>
        <end position="134"/>
    </location>
</feature>
<dbReference type="Pfam" id="PF00096">
    <property type="entry name" value="zf-C2H2"/>
    <property type="match status" value="2"/>
</dbReference>
<feature type="region of interest" description="Disordered" evidence="6">
    <location>
        <begin position="199"/>
        <end position="238"/>
    </location>
</feature>
<proteinExistence type="predicted"/>
<reference evidence="9" key="1">
    <citation type="submission" date="2017-10" db="EMBL/GenBank/DDBJ databases">
        <title>Rapid genome shrinkage in a self-fertile nematode reveals novel sperm competition proteins.</title>
        <authorList>
            <person name="Yin D."/>
            <person name="Schwarz E.M."/>
            <person name="Thomas C.G."/>
            <person name="Felde R.L."/>
            <person name="Korf I.F."/>
            <person name="Cutter A.D."/>
            <person name="Schartner C.M."/>
            <person name="Ralston E.J."/>
            <person name="Meyer B.J."/>
            <person name="Haag E.S."/>
        </authorList>
    </citation>
    <scope>NUCLEOTIDE SEQUENCE [LARGE SCALE GENOMIC DNA]</scope>
    <source>
        <strain evidence="9">JU1422</strain>
    </source>
</reference>
<keyword evidence="9" id="KW-1185">Reference proteome</keyword>
<gene>
    <name evidence="8" type="ORF">B9Z55_027419</name>
</gene>
<dbReference type="PANTHER" id="PTHR24403:SF67">
    <property type="entry name" value="FI01116P-RELATED"/>
    <property type="match status" value="1"/>
</dbReference>
<dbReference type="GO" id="GO:0005634">
    <property type="term" value="C:nucleus"/>
    <property type="evidence" value="ECO:0007669"/>
    <property type="project" value="TreeGrafter"/>
</dbReference>
<dbReference type="Gene3D" id="3.30.160.60">
    <property type="entry name" value="Classic Zinc Finger"/>
    <property type="match status" value="1"/>
</dbReference>
<dbReference type="PROSITE" id="PS00028">
    <property type="entry name" value="ZINC_FINGER_C2H2_1"/>
    <property type="match status" value="3"/>
</dbReference>
<evidence type="ECO:0000256" key="5">
    <source>
        <dbReference type="PROSITE-ProRule" id="PRU00042"/>
    </source>
</evidence>
<protein>
    <recommendedName>
        <fullName evidence="7">C2H2-type domain-containing protein</fullName>
    </recommendedName>
</protein>
<organism evidence="8 9">
    <name type="scientific">Caenorhabditis nigoni</name>
    <dbReference type="NCBI Taxonomy" id="1611254"/>
    <lineage>
        <taxon>Eukaryota</taxon>
        <taxon>Metazoa</taxon>
        <taxon>Ecdysozoa</taxon>
        <taxon>Nematoda</taxon>
        <taxon>Chromadorea</taxon>
        <taxon>Rhabditida</taxon>
        <taxon>Rhabditina</taxon>
        <taxon>Rhabditomorpha</taxon>
        <taxon>Rhabditoidea</taxon>
        <taxon>Rhabditidae</taxon>
        <taxon>Peloderinae</taxon>
        <taxon>Caenorhabditis</taxon>
    </lineage>
</organism>
<accession>A0A2G5SFE5</accession>
<keyword evidence="3 5" id="KW-0863">Zinc-finger</keyword>
<dbReference type="Proteomes" id="UP000230233">
    <property type="component" value="Unassembled WGS sequence"/>
</dbReference>
<keyword evidence="2" id="KW-0677">Repeat</keyword>
<evidence type="ECO:0000256" key="2">
    <source>
        <dbReference type="ARBA" id="ARBA00022737"/>
    </source>
</evidence>
<dbReference type="PROSITE" id="PS50157">
    <property type="entry name" value="ZINC_FINGER_C2H2_2"/>
    <property type="match status" value="2"/>
</dbReference>
<sequence length="238" mass="27270">MYDSPLSLSTILIFGKKITVEDPPPPPIRRFGKRARPLLRNEYWWTTRDDTYVFLYDSPLPCEFCPREVSRRSYLNNHRKKDHDAPEKFTQRWLDITKSRMEGAIYKCAICPRSYCSTSSLKNHLKKKHESQPINPGQCPPAKCFLCKEKFWTLRALFKHIRTRHEGNVQQAGIFAKMSVIGTVSQELDVNKENNVIPESLASSSSSGSPSSRGSPVNALPTNPDRKKTPFMINDILN</sequence>
<keyword evidence="4" id="KW-0862">Zinc</keyword>
<dbReference type="InterPro" id="IPR013087">
    <property type="entry name" value="Znf_C2H2_type"/>
</dbReference>
<dbReference type="OrthoDB" id="6910977at2759"/>
<dbReference type="PANTHER" id="PTHR24403">
    <property type="entry name" value="ZINC FINGER PROTEIN"/>
    <property type="match status" value="1"/>
</dbReference>
<evidence type="ECO:0000259" key="7">
    <source>
        <dbReference type="PROSITE" id="PS50157"/>
    </source>
</evidence>
<evidence type="ECO:0000313" key="9">
    <source>
        <dbReference type="Proteomes" id="UP000230233"/>
    </source>
</evidence>
<dbReference type="GO" id="GO:0045944">
    <property type="term" value="P:positive regulation of transcription by RNA polymerase II"/>
    <property type="evidence" value="ECO:0007669"/>
    <property type="project" value="TreeGrafter"/>
</dbReference>
<keyword evidence="1" id="KW-0479">Metal-binding</keyword>
<evidence type="ECO:0000313" key="8">
    <source>
        <dbReference type="EMBL" id="PIC13805.1"/>
    </source>
</evidence>
<evidence type="ECO:0000256" key="1">
    <source>
        <dbReference type="ARBA" id="ARBA00022723"/>
    </source>
</evidence>
<dbReference type="AlphaFoldDB" id="A0A2G5SFE5"/>
<evidence type="ECO:0000256" key="4">
    <source>
        <dbReference type="ARBA" id="ARBA00022833"/>
    </source>
</evidence>
<evidence type="ECO:0000256" key="3">
    <source>
        <dbReference type="ARBA" id="ARBA00022771"/>
    </source>
</evidence>
<dbReference type="InterPro" id="IPR050688">
    <property type="entry name" value="Zinc_finger/UBP_domain"/>
</dbReference>
<dbReference type="SMART" id="SM00355">
    <property type="entry name" value="ZnF_C2H2"/>
    <property type="match status" value="3"/>
</dbReference>
<dbReference type="GO" id="GO:0008270">
    <property type="term" value="F:zinc ion binding"/>
    <property type="evidence" value="ECO:0007669"/>
    <property type="project" value="UniProtKB-KW"/>
</dbReference>
<name>A0A2G5SFE5_9PELO</name>
<feature type="compositionally biased region" description="Low complexity" evidence="6">
    <location>
        <begin position="203"/>
        <end position="216"/>
    </location>
</feature>
<feature type="domain" description="C2H2-type" evidence="7">
    <location>
        <begin position="60"/>
        <end position="88"/>
    </location>
</feature>
<evidence type="ECO:0000256" key="6">
    <source>
        <dbReference type="SAM" id="MobiDB-lite"/>
    </source>
</evidence>
<dbReference type="EMBL" id="PDUG01000010">
    <property type="protein sequence ID" value="PIC13805.1"/>
    <property type="molecule type" value="Genomic_DNA"/>
</dbReference>